<dbReference type="InterPro" id="IPR057661">
    <property type="entry name" value="RsdA/BaiN/AoA(So)_Rossmann"/>
</dbReference>
<dbReference type="SUPFAM" id="SSF51905">
    <property type="entry name" value="FAD/NAD(P)-binding domain"/>
    <property type="match status" value="1"/>
</dbReference>
<organism evidence="6 7">
    <name type="scientific">Shimia haliotis</name>
    <dbReference type="NCBI Taxonomy" id="1280847"/>
    <lineage>
        <taxon>Bacteria</taxon>
        <taxon>Pseudomonadati</taxon>
        <taxon>Pseudomonadota</taxon>
        <taxon>Alphaproteobacteria</taxon>
        <taxon>Rhodobacterales</taxon>
        <taxon>Roseobacteraceae</taxon>
    </lineage>
</organism>
<dbReference type="InterPro" id="IPR055178">
    <property type="entry name" value="RsdA/BaiN/AoA(So)-like_dom"/>
</dbReference>
<evidence type="ECO:0000259" key="4">
    <source>
        <dbReference type="Pfam" id="PF03486"/>
    </source>
</evidence>
<dbReference type="Proteomes" id="UP000198851">
    <property type="component" value="Unassembled WGS sequence"/>
</dbReference>
<proteinExistence type="predicted"/>
<name>A0A1I4DM83_9RHOB</name>
<dbReference type="SUPFAM" id="SSF160996">
    <property type="entry name" value="HI0933 insert domain-like"/>
    <property type="match status" value="1"/>
</dbReference>
<evidence type="ECO:0000259" key="5">
    <source>
        <dbReference type="Pfam" id="PF22780"/>
    </source>
</evidence>
<feature type="domain" description="RsdA/BaiN/AoA(So)-like insert" evidence="5">
    <location>
        <begin position="183"/>
        <end position="323"/>
    </location>
</feature>
<dbReference type="NCBIfam" id="TIGR00275">
    <property type="entry name" value="aminoacetone oxidase family FAD-binding enzyme"/>
    <property type="match status" value="1"/>
</dbReference>
<comment type="cofactor">
    <cofactor evidence="1">
        <name>FAD</name>
        <dbReference type="ChEBI" id="CHEBI:57692"/>
    </cofactor>
</comment>
<dbReference type="AlphaFoldDB" id="A0A1I4DM83"/>
<evidence type="ECO:0000256" key="2">
    <source>
        <dbReference type="ARBA" id="ARBA00022630"/>
    </source>
</evidence>
<dbReference type="NCBIfam" id="TIGR03862">
    <property type="entry name" value="flavo_PP4765"/>
    <property type="match status" value="1"/>
</dbReference>
<keyword evidence="7" id="KW-1185">Reference proteome</keyword>
<evidence type="ECO:0000313" key="6">
    <source>
        <dbReference type="EMBL" id="SFK94049.1"/>
    </source>
</evidence>
<dbReference type="Gene3D" id="2.40.30.10">
    <property type="entry name" value="Translation factors"/>
    <property type="match status" value="1"/>
</dbReference>
<protein>
    <recommendedName>
        <fullName evidence="8">TIGR03862 family flavoprotein</fullName>
    </recommendedName>
</protein>
<evidence type="ECO:0000256" key="1">
    <source>
        <dbReference type="ARBA" id="ARBA00001974"/>
    </source>
</evidence>
<evidence type="ECO:0000313" key="7">
    <source>
        <dbReference type="Proteomes" id="UP000198851"/>
    </source>
</evidence>
<reference evidence="7" key="1">
    <citation type="submission" date="2016-10" db="EMBL/GenBank/DDBJ databases">
        <authorList>
            <person name="Varghese N."/>
            <person name="Submissions S."/>
        </authorList>
    </citation>
    <scope>NUCLEOTIDE SEQUENCE [LARGE SCALE GENOMIC DNA]</scope>
    <source>
        <strain evidence="7">DSM 28453</strain>
    </source>
</reference>
<dbReference type="EMBL" id="FOSZ01000003">
    <property type="protein sequence ID" value="SFK94049.1"/>
    <property type="molecule type" value="Genomic_DNA"/>
</dbReference>
<dbReference type="PANTHER" id="PTHR42887:SF1">
    <property type="entry name" value="BLR3961 PROTEIN"/>
    <property type="match status" value="1"/>
</dbReference>
<dbReference type="InterPro" id="IPR036188">
    <property type="entry name" value="FAD/NAD-bd_sf"/>
</dbReference>
<gene>
    <name evidence="6" type="ORF">SAMN04488036_103258</name>
</gene>
<sequence>MTDALVIGAGPAGLMAADVMSAAGLSVVVAEAKPSVGRKFLMAGKSGLNLTKDEPFERFLAVYEEAAPVLRPMLEAFGPAEAVAWAEALGQEMFTGSSGRVFPKAMKASPLLRAWMGRQAEQGVEVRTRWRWTGGAYRFETPEGVQEIAPKVCVLACGGASWARLGSDGDWAKWVGVPVAPFQPANMGFEVDWSPHMAKHFGTPIKNVALSAGATWVQAEFVISARGLEGGGIYAVSRAMREGHQLKLDLLPDVSVEDLRTKLSKPRSKASLGNFLRKAAKLSPEKIALLMEFARPLPEDLAPVIKALPVTHAGPRPMDEAISTAGGLRLSTLDDRLMLRDQPGVFAAGEMLDWEAPTGGYLLTACLATGRWAGLGAVQRFREVS</sequence>
<dbReference type="Pfam" id="PF03486">
    <property type="entry name" value="HI0933_like"/>
    <property type="match status" value="1"/>
</dbReference>
<dbReference type="InterPro" id="IPR004792">
    <property type="entry name" value="BaiN-like"/>
</dbReference>
<dbReference type="RefSeq" id="WP_093323225.1">
    <property type="nucleotide sequence ID" value="NZ_FOSZ01000003.1"/>
</dbReference>
<keyword evidence="2" id="KW-0285">Flavoprotein</keyword>
<dbReference type="OrthoDB" id="5288829at2"/>
<dbReference type="InterPro" id="IPR023166">
    <property type="entry name" value="BaiN-like_dom_sf"/>
</dbReference>
<dbReference type="Pfam" id="PF22780">
    <property type="entry name" value="HI0933_like_1st"/>
    <property type="match status" value="1"/>
</dbReference>
<keyword evidence="3" id="KW-0274">FAD</keyword>
<accession>A0A1I4DM83</accession>
<evidence type="ECO:0000256" key="3">
    <source>
        <dbReference type="ARBA" id="ARBA00022827"/>
    </source>
</evidence>
<feature type="domain" description="RsdA/BaiN/AoA(So)-like Rossmann fold-like" evidence="4">
    <location>
        <begin position="3"/>
        <end position="374"/>
    </location>
</feature>
<dbReference type="Gene3D" id="3.50.50.60">
    <property type="entry name" value="FAD/NAD(P)-binding domain"/>
    <property type="match status" value="1"/>
</dbReference>
<evidence type="ECO:0008006" key="8">
    <source>
        <dbReference type="Google" id="ProtNLM"/>
    </source>
</evidence>
<dbReference type="STRING" id="1280847.SAMN04488036_103258"/>
<dbReference type="Gene3D" id="1.10.8.260">
    <property type="entry name" value="HI0933 insert domain-like"/>
    <property type="match status" value="1"/>
</dbReference>
<dbReference type="InterPro" id="IPR022460">
    <property type="entry name" value="Flavoprotein_PP4765"/>
</dbReference>
<dbReference type="PANTHER" id="PTHR42887">
    <property type="entry name" value="OS12G0638800 PROTEIN"/>
    <property type="match status" value="1"/>
</dbReference>